<keyword evidence="1 3" id="KW-0560">Oxidoreductase</keyword>
<dbReference type="CDD" id="cd01097">
    <property type="entry name" value="Tetrahydromethanopterin_reductase"/>
    <property type="match status" value="1"/>
</dbReference>
<dbReference type="InterPro" id="IPR050564">
    <property type="entry name" value="F420-G6PD/mer"/>
</dbReference>
<dbReference type="OrthoDB" id="213164at2157"/>
<protein>
    <submittedName>
        <fullName evidence="3">F420-dependent N(5),N(10)-methylenetetrahydromethanopterin reductase</fullName>
        <ecNumber evidence="3">1.5.98.2</ecNumber>
    </submittedName>
</protein>
<proteinExistence type="predicted"/>
<dbReference type="GO" id="GO:0018537">
    <property type="term" value="F:coenzyme F420-dependent N5,N10-methenyltetrahydromethanopterin reductase activity"/>
    <property type="evidence" value="ECO:0007669"/>
    <property type="project" value="UniProtKB-EC"/>
</dbReference>
<keyword evidence="4" id="KW-1185">Reference proteome</keyword>
<dbReference type="EMBL" id="AP018732">
    <property type="protein sequence ID" value="BBE42178.1"/>
    <property type="molecule type" value="Genomic_DNA"/>
</dbReference>
<dbReference type="PANTHER" id="PTHR43244">
    <property type="match status" value="1"/>
</dbReference>
<gene>
    <name evidence="3" type="ORF">NAS2_0789</name>
</gene>
<dbReference type="GeneID" id="55584601"/>
<dbReference type="InterPro" id="IPR036661">
    <property type="entry name" value="Luciferase-like_sf"/>
</dbReference>
<dbReference type="SUPFAM" id="SSF51679">
    <property type="entry name" value="Bacterial luciferase-like"/>
    <property type="match status" value="1"/>
</dbReference>
<accession>A0A4P2VMA8</accession>
<dbReference type="GO" id="GO:0016705">
    <property type="term" value="F:oxidoreductase activity, acting on paired donors, with incorporation or reduction of molecular oxygen"/>
    <property type="evidence" value="ECO:0007669"/>
    <property type="project" value="InterPro"/>
</dbReference>
<dbReference type="Pfam" id="PF00296">
    <property type="entry name" value="Bac_luciferase"/>
    <property type="match status" value="1"/>
</dbReference>
<reference evidence="3 4" key="1">
    <citation type="journal article" date="2019" name="ISME J.">
        <title>Isolation and characterization of a thermophilic sulfur- and iron-reducing thaumarchaeote from a terrestrial acidic hot spring.</title>
        <authorList>
            <person name="Kato S."/>
            <person name="Itoh T."/>
            <person name="Yuki M."/>
            <person name="Nagamori M."/>
            <person name="Ohnishi M."/>
            <person name="Uematsu K."/>
            <person name="Suzuki K."/>
            <person name="Takashina T."/>
            <person name="Ohkuma M."/>
        </authorList>
    </citation>
    <scope>NUCLEOTIDE SEQUENCE [LARGE SCALE GENOMIC DNA]</scope>
    <source>
        <strain evidence="3 4">NAS-02</strain>
    </source>
</reference>
<evidence type="ECO:0000256" key="1">
    <source>
        <dbReference type="ARBA" id="ARBA00023002"/>
    </source>
</evidence>
<dbReference type="KEGG" id="ccai:NAS2_0789"/>
<feature type="domain" description="Luciferase-like" evidence="2">
    <location>
        <begin position="21"/>
        <end position="303"/>
    </location>
</feature>
<evidence type="ECO:0000313" key="4">
    <source>
        <dbReference type="Proteomes" id="UP000509448"/>
    </source>
</evidence>
<dbReference type="RefSeq" id="WP_174448436.1">
    <property type="nucleotide sequence ID" value="NZ_AP018732.1"/>
</dbReference>
<evidence type="ECO:0000313" key="3">
    <source>
        <dbReference type="EMBL" id="BBE42178.1"/>
    </source>
</evidence>
<dbReference type="PANTHER" id="PTHR43244:SF1">
    <property type="entry name" value="5,10-METHYLENETETRAHYDROMETHANOPTERIN REDUCTASE"/>
    <property type="match status" value="1"/>
</dbReference>
<name>A0A4P2VMA8_9ARCH</name>
<sequence>MVKFALRLLGSLGPTSIYQRTCREAEAHGFDECWFSHDIFMSNSWVRSVAVAAVTERIGIGYMAVPFTLDPSEIATFAATLDEFSGGRAIIGTGAHTQVMYDWIGLGNRDVVELTRESVELVRRLLRGERAKYDGKYFHWTEEAYLRFPPPARRIPIYVMCFGKELCELSGEIGDGSMPMATPPEAFDIPVSQIISGARRAGRDPSEVDRVAFAWVYYAPDGDVDEAALRRVVSYFVPYLDPEMLSRIGITRKDVEPVAERLAAGDYEGAARAVTDRMLDLVIRGREDDVIAGIEKLIDRGATNISIGGPLGRDFAEAARGIGERVLPYFRGR</sequence>
<dbReference type="InterPro" id="IPR011251">
    <property type="entry name" value="Luciferase-like_dom"/>
</dbReference>
<dbReference type="AlphaFoldDB" id="A0A4P2VMA8"/>
<dbReference type="Proteomes" id="UP000509448">
    <property type="component" value="Chromosome"/>
</dbReference>
<dbReference type="Gene3D" id="3.20.20.30">
    <property type="entry name" value="Luciferase-like domain"/>
    <property type="match status" value="1"/>
</dbReference>
<evidence type="ECO:0000259" key="2">
    <source>
        <dbReference type="Pfam" id="PF00296"/>
    </source>
</evidence>
<organism evidence="3 4">
    <name type="scientific">Conexivisphaera calida</name>
    <dbReference type="NCBI Taxonomy" id="1874277"/>
    <lineage>
        <taxon>Archaea</taxon>
        <taxon>Nitrososphaerota</taxon>
        <taxon>Conexivisphaeria</taxon>
        <taxon>Conexivisphaerales</taxon>
        <taxon>Conexivisphaeraceae</taxon>
        <taxon>Conexivisphaera</taxon>
    </lineage>
</organism>
<dbReference type="EC" id="1.5.98.2" evidence="3"/>